<evidence type="ECO:0000313" key="2">
    <source>
        <dbReference type="EMBL" id="CAE8599208.1"/>
    </source>
</evidence>
<dbReference type="OrthoDB" id="416373at2759"/>
<protein>
    <submittedName>
        <fullName evidence="2">Uncharacterized protein</fullName>
    </submittedName>
</protein>
<dbReference type="AlphaFoldDB" id="A0A813EDJ0"/>
<evidence type="ECO:0000313" key="3">
    <source>
        <dbReference type="Proteomes" id="UP000654075"/>
    </source>
</evidence>
<organism evidence="2 3">
    <name type="scientific">Polarella glacialis</name>
    <name type="common">Dinoflagellate</name>
    <dbReference type="NCBI Taxonomy" id="89957"/>
    <lineage>
        <taxon>Eukaryota</taxon>
        <taxon>Sar</taxon>
        <taxon>Alveolata</taxon>
        <taxon>Dinophyceae</taxon>
        <taxon>Suessiales</taxon>
        <taxon>Suessiaceae</taxon>
        <taxon>Polarella</taxon>
    </lineage>
</organism>
<evidence type="ECO:0000256" key="1">
    <source>
        <dbReference type="SAM" id="MobiDB-lite"/>
    </source>
</evidence>
<name>A0A813EDJ0_POLGL</name>
<feature type="region of interest" description="Disordered" evidence="1">
    <location>
        <begin position="337"/>
        <end position="361"/>
    </location>
</feature>
<comment type="caution">
    <text evidence="2">The sequence shown here is derived from an EMBL/GenBank/DDBJ whole genome shotgun (WGS) entry which is preliminary data.</text>
</comment>
<gene>
    <name evidence="2" type="ORF">PGLA1383_LOCUS17567</name>
</gene>
<keyword evidence="3" id="KW-1185">Reference proteome</keyword>
<dbReference type="Proteomes" id="UP000654075">
    <property type="component" value="Unassembled WGS sequence"/>
</dbReference>
<proteinExistence type="predicted"/>
<reference evidence="2" key="1">
    <citation type="submission" date="2021-02" db="EMBL/GenBank/DDBJ databases">
        <authorList>
            <person name="Dougan E. K."/>
            <person name="Rhodes N."/>
            <person name="Thang M."/>
            <person name="Chan C."/>
        </authorList>
    </citation>
    <scope>NUCLEOTIDE SEQUENCE</scope>
</reference>
<sequence>MLHIRQQKHYLQANCSVSQALSFLWDVPSEIRLSIFANFNPSGTKDGNVHGRLQGYVRTVMKRNGLQPPEHVESAAPRPRREHWQDHAPPIASQGADAGSVWAFAEQLGLPDHAAEFLGALPEDVAQSVCRGFDPSGTKDGNVWGRLLGYIRSLWQRRLQLTEEAASFIRSLPEKIQMRVMVEFDASGSKDGNVSARLVGFANHLANRNGLAAVPVVVAPRARPQLAGGHANVDASEAVADFATTLGLDQGAYDFMQLLPDDVKMNVVSSFDPSGTKDGNIWGRLFSFIRTIFSRHAGWDRSHVDQLKRLPEEQQQDAMLAWMTRHARQAQTPVPSYVQPVRHPEPRTYSSSGGYGGRGGGGADSTLTNFVRQWGLDERVAGFLQALPAHLRDNVLRSFDGSATQDGNVWGRLLGLVRSNWGRSLGIDQASMAYIKSMPEDAQMVLMTEFDPSGTKDGNIVGRLMGFAKKAMAMAQAGASAYPAAASSQGGSYPNGDGEQSLESDPAVMDFIQRCGLDTSALEILEPLPADVLATVIANFNPSGTKDGNVSGRLHGYVRVVLARRGLGKAGSGPAKRQRMF</sequence>
<accession>A0A813EDJ0</accession>
<dbReference type="EMBL" id="CAJNNV010010890">
    <property type="protein sequence ID" value="CAE8599208.1"/>
    <property type="molecule type" value="Genomic_DNA"/>
</dbReference>